<sequence>MKFTLPAVLMAVAVSAQSSDSGSSTACAATNIVDACLETTTGYLAQCKDTGDYQCQCDKYTAIMTCFNNCPNDSRSSSYANSKQLYCMNASLYNSQTTTATATGSASAPKSAAVAATTTPASAGGDKVGAAATAASSSDGAKSTDAAKNGAAEVLANTSGLMLAVAAIIAAVL</sequence>
<feature type="signal peptide" evidence="1">
    <location>
        <begin position="1"/>
        <end position="18"/>
    </location>
</feature>
<dbReference type="Proteomes" id="UP001433268">
    <property type="component" value="Unassembled WGS sequence"/>
</dbReference>
<gene>
    <name evidence="2" type="ORF">PG997_006037</name>
</gene>
<proteinExistence type="predicted"/>
<evidence type="ECO:0008006" key="4">
    <source>
        <dbReference type="Google" id="ProtNLM"/>
    </source>
</evidence>
<evidence type="ECO:0000313" key="3">
    <source>
        <dbReference type="Proteomes" id="UP001433268"/>
    </source>
</evidence>
<comment type="caution">
    <text evidence="2">The sequence shown here is derived from an EMBL/GenBank/DDBJ whole genome shotgun (WGS) entry which is preliminary data.</text>
</comment>
<organism evidence="2 3">
    <name type="scientific">Apiospora hydei</name>
    <dbReference type="NCBI Taxonomy" id="1337664"/>
    <lineage>
        <taxon>Eukaryota</taxon>
        <taxon>Fungi</taxon>
        <taxon>Dikarya</taxon>
        <taxon>Ascomycota</taxon>
        <taxon>Pezizomycotina</taxon>
        <taxon>Sordariomycetes</taxon>
        <taxon>Xylariomycetidae</taxon>
        <taxon>Amphisphaeriales</taxon>
        <taxon>Apiosporaceae</taxon>
        <taxon>Apiospora</taxon>
    </lineage>
</organism>
<reference evidence="2 3" key="1">
    <citation type="submission" date="2023-01" db="EMBL/GenBank/DDBJ databases">
        <title>Analysis of 21 Apiospora genomes using comparative genomics revels a genus with tremendous synthesis potential of carbohydrate active enzymes and secondary metabolites.</title>
        <authorList>
            <person name="Sorensen T."/>
        </authorList>
    </citation>
    <scope>NUCLEOTIDE SEQUENCE [LARGE SCALE GENOMIC DNA]</scope>
    <source>
        <strain evidence="2 3">CBS 114990</strain>
    </source>
</reference>
<evidence type="ECO:0000313" key="2">
    <source>
        <dbReference type="EMBL" id="KAK8084766.1"/>
    </source>
</evidence>
<accession>A0ABR1WMN0</accession>
<name>A0ABR1WMN0_9PEZI</name>
<evidence type="ECO:0000256" key="1">
    <source>
        <dbReference type="SAM" id="SignalP"/>
    </source>
</evidence>
<feature type="chain" id="PRO_5045869998" description="GPI anchored serine-threonine rich protein" evidence="1">
    <location>
        <begin position="19"/>
        <end position="173"/>
    </location>
</feature>
<dbReference type="RefSeq" id="XP_066669275.1">
    <property type="nucleotide sequence ID" value="XM_066810352.1"/>
</dbReference>
<dbReference type="GeneID" id="92043412"/>
<keyword evidence="1" id="KW-0732">Signal</keyword>
<protein>
    <recommendedName>
        <fullName evidence="4">GPI anchored serine-threonine rich protein</fullName>
    </recommendedName>
</protein>
<dbReference type="EMBL" id="JAQQWN010000005">
    <property type="protein sequence ID" value="KAK8084766.1"/>
    <property type="molecule type" value="Genomic_DNA"/>
</dbReference>
<keyword evidence="3" id="KW-1185">Reference proteome</keyword>